<evidence type="ECO:0000313" key="2">
    <source>
        <dbReference type="EMBL" id="MBB3063961.1"/>
    </source>
</evidence>
<organism evidence="2 3">
    <name type="scientific">Limibacillus halophilus</name>
    <dbReference type="NCBI Taxonomy" id="1579333"/>
    <lineage>
        <taxon>Bacteria</taxon>
        <taxon>Pseudomonadati</taxon>
        <taxon>Pseudomonadota</taxon>
        <taxon>Alphaproteobacteria</taxon>
        <taxon>Rhodospirillales</taxon>
        <taxon>Rhodovibrionaceae</taxon>
        <taxon>Limibacillus</taxon>
    </lineage>
</organism>
<protein>
    <recommendedName>
        <fullName evidence="1">Helix-turn-helix domain-containing protein</fullName>
    </recommendedName>
</protein>
<dbReference type="AlphaFoldDB" id="A0A839SMB0"/>
<name>A0A839SMB0_9PROT</name>
<feature type="domain" description="Helix-turn-helix" evidence="1">
    <location>
        <begin position="19"/>
        <end position="70"/>
    </location>
</feature>
<reference evidence="2 3" key="1">
    <citation type="submission" date="2020-08" db="EMBL/GenBank/DDBJ databases">
        <title>Genomic Encyclopedia of Type Strains, Phase III (KMG-III): the genomes of soil and plant-associated and newly described type strains.</title>
        <authorList>
            <person name="Whitman W."/>
        </authorList>
    </citation>
    <scope>NUCLEOTIDE SEQUENCE [LARGE SCALE GENOMIC DNA]</scope>
    <source>
        <strain evidence="2 3">CECT 8803</strain>
    </source>
</reference>
<dbReference type="RefSeq" id="WP_183414769.1">
    <property type="nucleotide sequence ID" value="NZ_JACHXA010000001.1"/>
</dbReference>
<comment type="caution">
    <text evidence="2">The sequence shown here is derived from an EMBL/GenBank/DDBJ whole genome shotgun (WGS) entry which is preliminary data.</text>
</comment>
<evidence type="ECO:0000313" key="3">
    <source>
        <dbReference type="Proteomes" id="UP000581135"/>
    </source>
</evidence>
<accession>A0A839SMB0</accession>
<evidence type="ECO:0000259" key="1">
    <source>
        <dbReference type="Pfam" id="PF12728"/>
    </source>
</evidence>
<dbReference type="Pfam" id="PF12728">
    <property type="entry name" value="HTH_17"/>
    <property type="match status" value="1"/>
</dbReference>
<sequence length="78" mass="9008">MTPTELNQVASQAYYDQLLKEREAAEFLGFTVRALQNWRVRGGGPEFIRSSSRAIRYQRRDLIAWADARRCRTTTDAA</sequence>
<proteinExistence type="predicted"/>
<keyword evidence="3" id="KW-1185">Reference proteome</keyword>
<dbReference type="InterPro" id="IPR041657">
    <property type="entry name" value="HTH_17"/>
</dbReference>
<dbReference type="Proteomes" id="UP000581135">
    <property type="component" value="Unassembled WGS sequence"/>
</dbReference>
<dbReference type="SUPFAM" id="SSF46955">
    <property type="entry name" value="Putative DNA-binding domain"/>
    <property type="match status" value="1"/>
</dbReference>
<dbReference type="InterPro" id="IPR009061">
    <property type="entry name" value="DNA-bd_dom_put_sf"/>
</dbReference>
<gene>
    <name evidence="2" type="ORF">FHR98_000226</name>
</gene>
<dbReference type="EMBL" id="JACHXA010000001">
    <property type="protein sequence ID" value="MBB3063961.1"/>
    <property type="molecule type" value="Genomic_DNA"/>
</dbReference>